<accession>A0A225WR40</accession>
<keyword evidence="3" id="KW-1185">Reference proteome</keyword>
<gene>
    <name evidence="2" type="ORF">PHMEG_0005645</name>
</gene>
<dbReference type="Pfam" id="PF07727">
    <property type="entry name" value="RVT_2"/>
    <property type="match status" value="1"/>
</dbReference>
<reference evidence="3" key="1">
    <citation type="submission" date="2017-03" db="EMBL/GenBank/DDBJ databases">
        <title>Phytopthora megakarya and P. palmivora, two closely related causual agents of cacao black pod achieved similar genome size and gene model numbers by different mechanisms.</title>
        <authorList>
            <person name="Ali S."/>
            <person name="Shao J."/>
            <person name="Larry D.J."/>
            <person name="Kronmiller B."/>
            <person name="Shen D."/>
            <person name="Strem M.D."/>
            <person name="Melnick R.L."/>
            <person name="Guiltinan M.J."/>
            <person name="Tyler B.M."/>
            <person name="Meinhardt L.W."/>
            <person name="Bailey B.A."/>
        </authorList>
    </citation>
    <scope>NUCLEOTIDE SEQUENCE [LARGE SCALE GENOMIC DNA]</scope>
    <source>
        <strain evidence="3">zdho120</strain>
    </source>
</reference>
<dbReference type="CDD" id="cd09272">
    <property type="entry name" value="RNase_HI_RT_Ty1"/>
    <property type="match status" value="1"/>
</dbReference>
<dbReference type="Proteomes" id="UP000198211">
    <property type="component" value="Unassembled WGS sequence"/>
</dbReference>
<dbReference type="InterPro" id="IPR043502">
    <property type="entry name" value="DNA/RNA_pol_sf"/>
</dbReference>
<proteinExistence type="predicted"/>
<sequence length="426" mass="47424">MLDFLDTRSYDGPHLLRDCSQVAVGGSAGRRPAAYVKADLLEEIYMRPVPGFGSVKQRGKVWRLCKALYGLQQSGREWNKAIDAFLKKYGLMPTDPDPLLYYMYIDNSLLLVCLYVDDLLVAHKKEKQVLCLMVALSVRFNVKDMGTPDEFLGLHVERPSPSTYYVDEVLHRFAMDSARPTKTPMVPGTHMDLTNDEIPQEEATLMARMPYRDAVGALQYLARVTRPDTSFAIGQLARHNAKPRKIAWNTAKYLMSNLSGTRTMQLKLQPKSENITVASDADSANDQVDRISISGRVVFLFRCPVAWASKKQAIVTKSSTSAEYVAADDAIEGAQLVQLIVEQVVQKKVPLVLAMDSQPAIARLKRQRLSEKSKTVDVKFKGLLQEGKIAVHYTPTGEMPADLLTKSLSLGQHTRKCGLCGLSIAE</sequence>
<evidence type="ECO:0000313" key="2">
    <source>
        <dbReference type="EMBL" id="OWZ20012.1"/>
    </source>
</evidence>
<feature type="domain" description="Reverse transcriptase Ty1/copia-type" evidence="1">
    <location>
        <begin position="33"/>
        <end position="186"/>
    </location>
</feature>
<dbReference type="PANTHER" id="PTHR11439">
    <property type="entry name" value="GAG-POL-RELATED RETROTRANSPOSON"/>
    <property type="match status" value="1"/>
</dbReference>
<dbReference type="EMBL" id="NBNE01000371">
    <property type="protein sequence ID" value="OWZ20012.1"/>
    <property type="molecule type" value="Genomic_DNA"/>
</dbReference>
<name>A0A225WR40_9STRA</name>
<dbReference type="SUPFAM" id="SSF56672">
    <property type="entry name" value="DNA/RNA polymerases"/>
    <property type="match status" value="1"/>
</dbReference>
<protein>
    <recommendedName>
        <fullName evidence="1">Reverse transcriptase Ty1/copia-type domain-containing protein</fullName>
    </recommendedName>
</protein>
<evidence type="ECO:0000313" key="3">
    <source>
        <dbReference type="Proteomes" id="UP000198211"/>
    </source>
</evidence>
<evidence type="ECO:0000259" key="1">
    <source>
        <dbReference type="Pfam" id="PF07727"/>
    </source>
</evidence>
<dbReference type="STRING" id="4795.A0A225WR40"/>
<organism evidence="2 3">
    <name type="scientific">Phytophthora megakarya</name>
    <dbReference type="NCBI Taxonomy" id="4795"/>
    <lineage>
        <taxon>Eukaryota</taxon>
        <taxon>Sar</taxon>
        <taxon>Stramenopiles</taxon>
        <taxon>Oomycota</taxon>
        <taxon>Peronosporomycetes</taxon>
        <taxon>Peronosporales</taxon>
        <taxon>Peronosporaceae</taxon>
        <taxon>Phytophthora</taxon>
    </lineage>
</organism>
<dbReference type="OrthoDB" id="114548at2759"/>
<dbReference type="InterPro" id="IPR013103">
    <property type="entry name" value="RVT_2"/>
</dbReference>
<dbReference type="PANTHER" id="PTHR11439:SF483">
    <property type="entry name" value="PEPTIDE SYNTHASE GLIP-LIKE, PUTATIVE (AFU_ORTHOLOGUE AFUA_3G12920)-RELATED"/>
    <property type="match status" value="1"/>
</dbReference>
<comment type="caution">
    <text evidence="2">The sequence shown here is derived from an EMBL/GenBank/DDBJ whole genome shotgun (WGS) entry which is preliminary data.</text>
</comment>
<dbReference type="AlphaFoldDB" id="A0A225WR40"/>